<evidence type="ECO:0000259" key="3">
    <source>
        <dbReference type="PROSITE" id="PS51186"/>
    </source>
</evidence>
<keyword evidence="2" id="KW-0012">Acyltransferase</keyword>
<feature type="domain" description="N-acetyltransferase" evidence="3">
    <location>
        <begin position="49"/>
        <end position="230"/>
    </location>
</feature>
<evidence type="ECO:0000256" key="1">
    <source>
        <dbReference type="ARBA" id="ARBA00022679"/>
    </source>
</evidence>
<sequence length="236" mass="26514">MGIIGPAQSFRWDSGPLAQYTQGVGRARVDSWMRIDWHDMSGELDHSKLTFRIAVPTDASQLACIINAAFRSEKTGQTWLWDDQSLRVDIVSANDTANMIAGPNTVMLTGNIPNETQPVACCFLRRPSDPAQSHMTRGAAWFGLLAVSPRYHYRGYGLAMLAEAEEFVQQNWNVKRLELDYVNARTELRAWYGRCGYQETGARRDFPYGDRGRDIFADGLEMIVLGKDLTQATNIS</sequence>
<proteinExistence type="predicted"/>
<protein>
    <recommendedName>
        <fullName evidence="3">N-acetyltransferase domain-containing protein</fullName>
    </recommendedName>
</protein>
<dbReference type="InterPro" id="IPR000182">
    <property type="entry name" value="GNAT_dom"/>
</dbReference>
<reference evidence="4 5" key="1">
    <citation type="submission" date="2015-07" db="EMBL/GenBank/DDBJ databases">
        <title>Comparative genomics of the Sigatoka disease complex on banana suggests a link between parallel evolutionary changes in Pseudocercospora fijiensis and Pseudocercospora eumusae and increased virulence on the banana host.</title>
        <authorList>
            <person name="Chang T.-C."/>
            <person name="Salvucci A."/>
            <person name="Crous P.W."/>
            <person name="Stergiopoulos I."/>
        </authorList>
    </citation>
    <scope>NUCLEOTIDE SEQUENCE [LARGE SCALE GENOMIC DNA]</scope>
    <source>
        <strain evidence="4 5">CBS 114824</strain>
    </source>
</reference>
<keyword evidence="1" id="KW-0808">Transferase</keyword>
<dbReference type="PROSITE" id="PS51186">
    <property type="entry name" value="GNAT"/>
    <property type="match status" value="1"/>
</dbReference>
<dbReference type="SUPFAM" id="SSF55729">
    <property type="entry name" value="Acyl-CoA N-acyltransferases (Nat)"/>
    <property type="match status" value="1"/>
</dbReference>
<dbReference type="Proteomes" id="UP000070133">
    <property type="component" value="Unassembled WGS sequence"/>
</dbReference>
<dbReference type="PANTHER" id="PTHR43877:SF2">
    <property type="entry name" value="AMINOALKYLPHOSPHONATE N-ACETYLTRANSFERASE-RELATED"/>
    <property type="match status" value="1"/>
</dbReference>
<dbReference type="AlphaFoldDB" id="A0A139GVT8"/>
<accession>A0A139GVT8</accession>
<dbReference type="OrthoDB" id="3884299at2759"/>
<dbReference type="CDD" id="cd04301">
    <property type="entry name" value="NAT_SF"/>
    <property type="match status" value="1"/>
</dbReference>
<dbReference type="Gene3D" id="3.40.630.30">
    <property type="match status" value="1"/>
</dbReference>
<name>A0A139GVT8_9PEZI</name>
<dbReference type="PANTHER" id="PTHR43877">
    <property type="entry name" value="AMINOALKYLPHOSPHONATE N-ACETYLTRANSFERASE-RELATED-RELATED"/>
    <property type="match status" value="1"/>
</dbReference>
<dbReference type="Pfam" id="PF00583">
    <property type="entry name" value="Acetyltransf_1"/>
    <property type="match status" value="1"/>
</dbReference>
<keyword evidence="5" id="KW-1185">Reference proteome</keyword>
<dbReference type="GO" id="GO:0016747">
    <property type="term" value="F:acyltransferase activity, transferring groups other than amino-acyl groups"/>
    <property type="evidence" value="ECO:0007669"/>
    <property type="project" value="InterPro"/>
</dbReference>
<dbReference type="InterPro" id="IPR016181">
    <property type="entry name" value="Acyl_CoA_acyltransferase"/>
</dbReference>
<dbReference type="InterPro" id="IPR050832">
    <property type="entry name" value="Bact_Acetyltransf"/>
</dbReference>
<dbReference type="EMBL" id="LFZN01000300">
    <property type="protein sequence ID" value="KXS94317.1"/>
    <property type="molecule type" value="Genomic_DNA"/>
</dbReference>
<comment type="caution">
    <text evidence="4">The sequence shown here is derived from an EMBL/GenBank/DDBJ whole genome shotgun (WGS) entry which is preliminary data.</text>
</comment>
<organism evidence="4 5">
    <name type="scientific">Pseudocercospora eumusae</name>
    <dbReference type="NCBI Taxonomy" id="321146"/>
    <lineage>
        <taxon>Eukaryota</taxon>
        <taxon>Fungi</taxon>
        <taxon>Dikarya</taxon>
        <taxon>Ascomycota</taxon>
        <taxon>Pezizomycotina</taxon>
        <taxon>Dothideomycetes</taxon>
        <taxon>Dothideomycetidae</taxon>
        <taxon>Mycosphaerellales</taxon>
        <taxon>Mycosphaerellaceae</taxon>
        <taxon>Pseudocercospora</taxon>
    </lineage>
</organism>
<evidence type="ECO:0000313" key="4">
    <source>
        <dbReference type="EMBL" id="KXS94317.1"/>
    </source>
</evidence>
<evidence type="ECO:0000313" key="5">
    <source>
        <dbReference type="Proteomes" id="UP000070133"/>
    </source>
</evidence>
<gene>
    <name evidence="4" type="ORF">AC578_10811</name>
</gene>
<evidence type="ECO:0000256" key="2">
    <source>
        <dbReference type="ARBA" id="ARBA00023315"/>
    </source>
</evidence>